<evidence type="ECO:0000313" key="10">
    <source>
        <dbReference type="Proteomes" id="UP000770661"/>
    </source>
</evidence>
<evidence type="ECO:0000256" key="4">
    <source>
        <dbReference type="ARBA" id="ARBA00016380"/>
    </source>
</evidence>
<dbReference type="Pfam" id="PF13092">
    <property type="entry name" value="CENP-L"/>
    <property type="match status" value="1"/>
</dbReference>
<dbReference type="InterPro" id="IPR025204">
    <property type="entry name" value="CENP-L"/>
</dbReference>
<sequence>MTSRKSSEASSEVRRSKRTRYVSDSPGTAQTSTEDASMRVFGRQETAATTTRTTRSQTSAHQTPRSSERIKSALRSSRIFSTRGRTPGRSGCAIFYKTPRLSAVPWRRLTARTSVKKRDEKLWNEHIKELLRRSMKVCNLSSMANFRYKEEKLRAKYEKTLKNKILDVFPSPQMAVKFAVTSCFSWQSSVVDAVWIEVKSLIPGDTEEEDRMVVVYNAWLIQSNHFQSSNRKNVKWLPVMLYTGRELIHQVFVEWLQASFECYVARCGMRQSELLWMVGVCSRLRCKNSAHNSEDCQIEFNYSIKPPAGMSGFSAPNDRGKPRIVIKLPLRDVHEVWNRFVGNSSSEEVSIENLQKVLFAIDNVTSLISGLPTSLLRLQQVRTPCAALSCTGKVRLMCQRSIATVTQCFMEVFIQMATSYDPDDHLQTRGEENSEKRVALGRGKGGGEINKDQLGALTPAAKGC</sequence>
<name>A0A8J4YEJ1_CHIOP</name>
<evidence type="ECO:0000256" key="2">
    <source>
        <dbReference type="ARBA" id="ARBA00004584"/>
    </source>
</evidence>
<feature type="region of interest" description="Disordered" evidence="8">
    <location>
        <begin position="424"/>
        <end position="452"/>
    </location>
</feature>
<feature type="compositionally biased region" description="Low complexity" evidence="8">
    <location>
        <begin position="43"/>
        <end position="63"/>
    </location>
</feature>
<accession>A0A8J4YEJ1</accession>
<dbReference type="GO" id="GO:0000775">
    <property type="term" value="C:chromosome, centromeric region"/>
    <property type="evidence" value="ECO:0007669"/>
    <property type="project" value="UniProtKB-SubCell"/>
</dbReference>
<evidence type="ECO:0000256" key="6">
    <source>
        <dbReference type="ARBA" id="ARBA00023242"/>
    </source>
</evidence>
<feature type="compositionally biased region" description="Basic and acidic residues" evidence="8">
    <location>
        <begin position="424"/>
        <end position="438"/>
    </location>
</feature>
<feature type="compositionally biased region" description="Basic and acidic residues" evidence="8">
    <location>
        <begin position="1"/>
        <end position="14"/>
    </location>
</feature>
<evidence type="ECO:0000256" key="5">
    <source>
        <dbReference type="ARBA" id="ARBA00022454"/>
    </source>
</evidence>
<dbReference type="PANTHER" id="PTHR31740">
    <property type="entry name" value="CENTROMERE PROTEIN L"/>
    <property type="match status" value="1"/>
</dbReference>
<comment type="caution">
    <text evidence="9">The sequence shown here is derived from an EMBL/GenBank/DDBJ whole genome shotgun (WGS) entry which is preliminary data.</text>
</comment>
<keyword evidence="10" id="KW-1185">Reference proteome</keyword>
<keyword evidence="5" id="KW-0158">Chromosome</keyword>
<feature type="region of interest" description="Disordered" evidence="8">
    <location>
        <begin position="1"/>
        <end position="71"/>
    </location>
</feature>
<proteinExistence type="inferred from homology"/>
<reference evidence="9" key="1">
    <citation type="submission" date="2020-07" db="EMBL/GenBank/DDBJ databases">
        <title>The High-quality genome of the commercially important snow crab, Chionoecetes opilio.</title>
        <authorList>
            <person name="Jeong J.-H."/>
            <person name="Ryu S."/>
        </authorList>
    </citation>
    <scope>NUCLEOTIDE SEQUENCE</scope>
    <source>
        <strain evidence="9">MADBK_172401_WGS</strain>
        <tissue evidence="9">Digestive gland</tissue>
    </source>
</reference>
<dbReference type="Proteomes" id="UP000770661">
    <property type="component" value="Unassembled WGS sequence"/>
</dbReference>
<dbReference type="OrthoDB" id="8864979at2759"/>
<feature type="compositionally biased region" description="Polar residues" evidence="8">
    <location>
        <begin position="25"/>
        <end position="35"/>
    </location>
</feature>
<gene>
    <name evidence="9" type="ORF">GWK47_046536</name>
</gene>
<comment type="similarity">
    <text evidence="3">Belongs to the CENP-L/IML3 family.</text>
</comment>
<comment type="subcellular location">
    <subcellularLocation>
        <location evidence="2">Chromosome</location>
        <location evidence="2">Centromere</location>
    </subcellularLocation>
    <subcellularLocation>
        <location evidence="1">Nucleus</location>
    </subcellularLocation>
</comment>
<protein>
    <recommendedName>
        <fullName evidence="4">Centromere protein L</fullName>
    </recommendedName>
</protein>
<evidence type="ECO:0000256" key="3">
    <source>
        <dbReference type="ARBA" id="ARBA00011060"/>
    </source>
</evidence>
<dbReference type="GO" id="GO:0005634">
    <property type="term" value="C:nucleus"/>
    <property type="evidence" value="ECO:0007669"/>
    <property type="project" value="UniProtKB-SubCell"/>
</dbReference>
<evidence type="ECO:0000256" key="7">
    <source>
        <dbReference type="ARBA" id="ARBA00023328"/>
    </source>
</evidence>
<dbReference type="EMBL" id="JACEEZ010011235">
    <property type="protein sequence ID" value="KAG0721404.1"/>
    <property type="molecule type" value="Genomic_DNA"/>
</dbReference>
<keyword evidence="7" id="KW-0137">Centromere</keyword>
<evidence type="ECO:0000256" key="8">
    <source>
        <dbReference type="SAM" id="MobiDB-lite"/>
    </source>
</evidence>
<dbReference type="PANTHER" id="PTHR31740:SF2">
    <property type="entry name" value="CENTROMERE PROTEIN L"/>
    <property type="match status" value="1"/>
</dbReference>
<evidence type="ECO:0000313" key="9">
    <source>
        <dbReference type="EMBL" id="KAG0721404.1"/>
    </source>
</evidence>
<organism evidence="9 10">
    <name type="scientific">Chionoecetes opilio</name>
    <name type="common">Atlantic snow crab</name>
    <name type="synonym">Cancer opilio</name>
    <dbReference type="NCBI Taxonomy" id="41210"/>
    <lineage>
        <taxon>Eukaryota</taxon>
        <taxon>Metazoa</taxon>
        <taxon>Ecdysozoa</taxon>
        <taxon>Arthropoda</taxon>
        <taxon>Crustacea</taxon>
        <taxon>Multicrustacea</taxon>
        <taxon>Malacostraca</taxon>
        <taxon>Eumalacostraca</taxon>
        <taxon>Eucarida</taxon>
        <taxon>Decapoda</taxon>
        <taxon>Pleocyemata</taxon>
        <taxon>Brachyura</taxon>
        <taxon>Eubrachyura</taxon>
        <taxon>Majoidea</taxon>
        <taxon>Majidae</taxon>
        <taxon>Chionoecetes</taxon>
    </lineage>
</organism>
<evidence type="ECO:0000256" key="1">
    <source>
        <dbReference type="ARBA" id="ARBA00004123"/>
    </source>
</evidence>
<keyword evidence="6" id="KW-0539">Nucleus</keyword>
<dbReference type="AlphaFoldDB" id="A0A8J4YEJ1"/>